<proteinExistence type="predicted"/>
<dbReference type="RefSeq" id="XP_071909562.1">
    <property type="nucleotide sequence ID" value="XM_072053461.1"/>
</dbReference>
<protein>
    <recommendedName>
        <fullName evidence="1">Reverse transcriptase/retrotransposon-derived protein RNase H-like domain-containing protein</fullName>
    </recommendedName>
</protein>
<keyword evidence="2" id="KW-1185">Reference proteome</keyword>
<dbReference type="InterPro" id="IPR043128">
    <property type="entry name" value="Rev_trsase/Diguanyl_cyclase"/>
</dbReference>
<organism evidence="2 3">
    <name type="scientific">Coffea arabica</name>
    <name type="common">Arabian coffee</name>
    <dbReference type="NCBI Taxonomy" id="13443"/>
    <lineage>
        <taxon>Eukaryota</taxon>
        <taxon>Viridiplantae</taxon>
        <taxon>Streptophyta</taxon>
        <taxon>Embryophyta</taxon>
        <taxon>Tracheophyta</taxon>
        <taxon>Spermatophyta</taxon>
        <taxon>Magnoliopsida</taxon>
        <taxon>eudicotyledons</taxon>
        <taxon>Gunneridae</taxon>
        <taxon>Pentapetalae</taxon>
        <taxon>asterids</taxon>
        <taxon>lamiids</taxon>
        <taxon>Gentianales</taxon>
        <taxon>Rubiaceae</taxon>
        <taxon>Ixoroideae</taxon>
        <taxon>Gardenieae complex</taxon>
        <taxon>Bertiereae - Coffeeae clade</taxon>
        <taxon>Coffeeae</taxon>
        <taxon>Coffea</taxon>
    </lineage>
</organism>
<dbReference type="GeneID" id="140008631"/>
<gene>
    <name evidence="3" type="primary">LOC140008631</name>
</gene>
<reference evidence="3" key="1">
    <citation type="submission" date="2025-08" db="UniProtKB">
        <authorList>
            <consortium name="RefSeq"/>
        </authorList>
    </citation>
    <scope>IDENTIFICATION</scope>
    <source>
        <tissue evidence="3">Leaves</tissue>
    </source>
</reference>
<dbReference type="PANTHER" id="PTHR48475:SF2">
    <property type="entry name" value="RIBONUCLEASE H"/>
    <property type="match status" value="1"/>
</dbReference>
<dbReference type="Proteomes" id="UP001652660">
    <property type="component" value="Chromosome 6c"/>
</dbReference>
<dbReference type="PANTHER" id="PTHR48475">
    <property type="entry name" value="RIBONUCLEASE H"/>
    <property type="match status" value="1"/>
</dbReference>
<dbReference type="Pfam" id="PF17919">
    <property type="entry name" value="RT_RNaseH_2"/>
    <property type="match status" value="1"/>
</dbReference>
<dbReference type="Gene3D" id="3.30.70.270">
    <property type="match status" value="1"/>
</dbReference>
<evidence type="ECO:0000259" key="1">
    <source>
        <dbReference type="Pfam" id="PF17919"/>
    </source>
</evidence>
<feature type="domain" description="Reverse transcriptase/retrotransposon-derived protein RNase H-like" evidence="1">
    <location>
        <begin position="30"/>
        <end position="91"/>
    </location>
</feature>
<sequence length="120" mass="13645">MAALNRFLAKSAVRGSPFFKVLRRGPQFDWTYECQKVFNELKDHIAELPTLTSPGQDETLFIYLVVGEEAVSAVLVREEDKDHPIVVVSDQPLKQILSKSDTLGRMVKWAIELSEYDLGY</sequence>
<accession>A0ABM4UQK5</accession>
<name>A0ABM4UQK5_COFAR</name>
<dbReference type="SUPFAM" id="SSF56672">
    <property type="entry name" value="DNA/RNA polymerases"/>
    <property type="match status" value="1"/>
</dbReference>
<evidence type="ECO:0000313" key="3">
    <source>
        <dbReference type="RefSeq" id="XP_071909562.1"/>
    </source>
</evidence>
<dbReference type="InterPro" id="IPR041577">
    <property type="entry name" value="RT_RNaseH_2"/>
</dbReference>
<evidence type="ECO:0000313" key="2">
    <source>
        <dbReference type="Proteomes" id="UP001652660"/>
    </source>
</evidence>
<dbReference type="InterPro" id="IPR043502">
    <property type="entry name" value="DNA/RNA_pol_sf"/>
</dbReference>